<dbReference type="EMBL" id="VTAV01000021">
    <property type="protein sequence ID" value="TYR32132.1"/>
    <property type="molecule type" value="Genomic_DNA"/>
</dbReference>
<dbReference type="InterPro" id="IPR000577">
    <property type="entry name" value="Carb_kinase_FGGY"/>
</dbReference>
<proteinExistence type="predicted"/>
<protein>
    <submittedName>
        <fullName evidence="9">Ribulokinase</fullName>
        <ecNumber evidence="9">2.7.1.16</ecNumber>
    </submittedName>
</protein>
<evidence type="ECO:0000313" key="10">
    <source>
        <dbReference type="Proteomes" id="UP000322362"/>
    </source>
</evidence>
<dbReference type="PANTHER" id="PTHR43435">
    <property type="entry name" value="RIBULOKINASE"/>
    <property type="match status" value="1"/>
</dbReference>
<keyword evidence="1 9" id="KW-0808">Transferase</keyword>
<dbReference type="GO" id="GO:0008741">
    <property type="term" value="F:ribulokinase activity"/>
    <property type="evidence" value="ECO:0007669"/>
    <property type="project" value="UniProtKB-EC"/>
</dbReference>
<keyword evidence="6" id="KW-0119">Carbohydrate metabolism</keyword>
<dbReference type="CDD" id="cd07781">
    <property type="entry name" value="ASKHA_NBD_FGGY_L-RBK"/>
    <property type="match status" value="1"/>
</dbReference>
<dbReference type="GO" id="GO:0005737">
    <property type="term" value="C:cytoplasm"/>
    <property type="evidence" value="ECO:0007669"/>
    <property type="project" value="TreeGrafter"/>
</dbReference>
<evidence type="ECO:0000256" key="6">
    <source>
        <dbReference type="ARBA" id="ARBA00023277"/>
    </source>
</evidence>
<evidence type="ECO:0000313" key="9">
    <source>
        <dbReference type="EMBL" id="TYR32132.1"/>
    </source>
</evidence>
<dbReference type="RefSeq" id="WP_148920999.1">
    <property type="nucleotide sequence ID" value="NZ_VTAV01000021.1"/>
</dbReference>
<dbReference type="AlphaFoldDB" id="A0A5D4GVT3"/>
<feature type="domain" description="Carbohydrate kinase FGGY C-terminal" evidence="8">
    <location>
        <begin position="293"/>
        <end position="500"/>
    </location>
</feature>
<dbReference type="PIRSF" id="PIRSF000538">
    <property type="entry name" value="GlpK"/>
    <property type="match status" value="1"/>
</dbReference>
<evidence type="ECO:0000256" key="3">
    <source>
        <dbReference type="ARBA" id="ARBA00022777"/>
    </source>
</evidence>
<dbReference type="InterPro" id="IPR005929">
    <property type="entry name" value="Ribulokinase"/>
</dbReference>
<dbReference type="InterPro" id="IPR018484">
    <property type="entry name" value="FGGY_N"/>
</dbReference>
<name>A0A5D4GVT3_9SPHI</name>
<keyword evidence="4" id="KW-0067">ATP-binding</keyword>
<evidence type="ECO:0000256" key="2">
    <source>
        <dbReference type="ARBA" id="ARBA00022741"/>
    </source>
</evidence>
<dbReference type="GO" id="GO:0019569">
    <property type="term" value="P:L-arabinose catabolic process to D-xylulose 5-phosphate"/>
    <property type="evidence" value="ECO:0007669"/>
    <property type="project" value="InterPro"/>
</dbReference>
<gene>
    <name evidence="9" type="ORF">FXV77_19895</name>
</gene>
<keyword evidence="2" id="KW-0547">Nucleotide-binding</keyword>
<dbReference type="InterPro" id="IPR043129">
    <property type="entry name" value="ATPase_NBD"/>
</dbReference>
<dbReference type="Pfam" id="PF00370">
    <property type="entry name" value="FGGY_N"/>
    <property type="match status" value="1"/>
</dbReference>
<evidence type="ECO:0000256" key="4">
    <source>
        <dbReference type="ARBA" id="ARBA00022840"/>
    </source>
</evidence>
<dbReference type="PANTHER" id="PTHR43435:SF4">
    <property type="entry name" value="FGGY CARBOHYDRATE KINASE DOMAIN-CONTAINING PROTEIN"/>
    <property type="match status" value="1"/>
</dbReference>
<dbReference type="InterPro" id="IPR018485">
    <property type="entry name" value="FGGY_C"/>
</dbReference>
<evidence type="ECO:0000259" key="8">
    <source>
        <dbReference type="Pfam" id="PF02782"/>
    </source>
</evidence>
<dbReference type="EC" id="2.7.1.16" evidence="9"/>
<dbReference type="Gene3D" id="3.30.420.40">
    <property type="match status" value="2"/>
</dbReference>
<reference evidence="9 10" key="1">
    <citation type="submission" date="2019-08" db="EMBL/GenBank/DDBJ databases">
        <title>Phlebobacter frassis gen. nov. sp. nov., a new member of family Sphingobacteriaceae isolated from sand fly rearing media.</title>
        <authorList>
            <person name="Kakumanu M.L."/>
            <person name="Marayati B.F."/>
            <person name="Wada-Katsumata A."/>
            <person name="Wasserberg G."/>
            <person name="Schal C."/>
            <person name="Apperson C.S."/>
            <person name="Ponnusamy L."/>
        </authorList>
    </citation>
    <scope>NUCLEOTIDE SEQUENCE [LARGE SCALE GENOMIC DNA]</scope>
    <source>
        <strain evidence="9 10">SSI9</strain>
    </source>
</reference>
<dbReference type="Pfam" id="PF02782">
    <property type="entry name" value="FGGY_C"/>
    <property type="match status" value="1"/>
</dbReference>
<evidence type="ECO:0000256" key="5">
    <source>
        <dbReference type="ARBA" id="ARBA00022935"/>
    </source>
</evidence>
<keyword evidence="3 9" id="KW-0418">Kinase</keyword>
<dbReference type="Proteomes" id="UP000322362">
    <property type="component" value="Unassembled WGS sequence"/>
</dbReference>
<comment type="caution">
    <text evidence="9">The sequence shown here is derived from an EMBL/GenBank/DDBJ whole genome shotgun (WGS) entry which is preliminary data.</text>
</comment>
<evidence type="ECO:0000259" key="7">
    <source>
        <dbReference type="Pfam" id="PF00370"/>
    </source>
</evidence>
<keyword evidence="10" id="KW-1185">Reference proteome</keyword>
<sequence length="551" mass="60590">MKHSNNLVIGVDHGTDSARAALIDAETGKELALSIKEYPRWKRGLYCNPVKFQFRQHPVDHLEAIEYVINAVLNKVPGSKHHVKAIGIDTTASTPVAVDHEGSPLAMKSEFEDYPNAMFVLWKDHTSQQACDHLNTFSKTWHTDYTRSELCGNYSTEHFWAKALHIFRDNKIRTAAHSFVELCDWLPGELTGNTTPETLLRGMSTASSRGMWNKAWGGYPPDTYFKALDPALGGLIDTFRPEPYTLDQPVGTLTRVWAERLNLNDKVIVTVGNLDCYAGAIGAGVRDRAIVEIIGTSTCAITVSSNKEVPGVPQQAYDMIIPGMIGYEGGQSCFGDLYAWFKKMLMWPLNNILANTTIVDQDTKTKLIDEVYAQMLPALNSHAAAIPHEDSHLISTDWINGRRSPNVDYELKGTIAGLTLSSTAPLVYRSLVEATAFGAKAFTAQFQDNGGCLEEIIAVGGIASKSPYVMQVLADVIGMPISVIATREACAHGAAITAAVVAGVYTDIPQAQKAMKMDISTVYKPNTAHHDYYAEQYEKYLKLEGVKELIL</sequence>
<evidence type="ECO:0000256" key="1">
    <source>
        <dbReference type="ARBA" id="ARBA00022679"/>
    </source>
</evidence>
<dbReference type="GO" id="GO:0005524">
    <property type="term" value="F:ATP binding"/>
    <property type="evidence" value="ECO:0007669"/>
    <property type="project" value="UniProtKB-KW"/>
</dbReference>
<feature type="domain" description="Carbohydrate kinase FGGY N-terminal" evidence="7">
    <location>
        <begin position="8"/>
        <end position="282"/>
    </location>
</feature>
<dbReference type="SUPFAM" id="SSF53067">
    <property type="entry name" value="Actin-like ATPase domain"/>
    <property type="match status" value="2"/>
</dbReference>
<accession>A0A5D4GVT3</accession>
<keyword evidence="5" id="KW-0054">Arabinose catabolism</keyword>
<organism evidence="9 10">
    <name type="scientific">Sphingobacterium phlebotomi</name>
    <dbReference type="NCBI Taxonomy" id="2605433"/>
    <lineage>
        <taxon>Bacteria</taxon>
        <taxon>Pseudomonadati</taxon>
        <taxon>Bacteroidota</taxon>
        <taxon>Sphingobacteriia</taxon>
        <taxon>Sphingobacteriales</taxon>
        <taxon>Sphingobacteriaceae</taxon>
        <taxon>Sphingobacterium</taxon>
    </lineage>
</organism>
<dbReference type="NCBIfam" id="NF003154">
    <property type="entry name" value="PRK04123.1"/>
    <property type="match status" value="1"/>
</dbReference>
<dbReference type="GO" id="GO:0019150">
    <property type="term" value="F:D-ribulokinase activity"/>
    <property type="evidence" value="ECO:0007669"/>
    <property type="project" value="TreeGrafter"/>
</dbReference>